<dbReference type="InterPro" id="IPR001810">
    <property type="entry name" value="F-box_dom"/>
</dbReference>
<feature type="region of interest" description="Disordered" evidence="1">
    <location>
        <begin position="1"/>
        <end position="24"/>
    </location>
</feature>
<name>A0A9W9CJE2_9PLEO</name>
<evidence type="ECO:0000256" key="1">
    <source>
        <dbReference type="SAM" id="MobiDB-lite"/>
    </source>
</evidence>
<accession>A0A9W9CJE2</accession>
<dbReference type="PROSITE" id="PS50181">
    <property type="entry name" value="FBOX"/>
    <property type="match status" value="1"/>
</dbReference>
<evidence type="ECO:0000313" key="4">
    <source>
        <dbReference type="Proteomes" id="UP001140560"/>
    </source>
</evidence>
<dbReference type="OrthoDB" id="5396937at2759"/>
<evidence type="ECO:0000313" key="3">
    <source>
        <dbReference type="EMBL" id="KAJ4365542.1"/>
    </source>
</evidence>
<dbReference type="AlphaFoldDB" id="A0A9W9CJE2"/>
<organism evidence="3 4">
    <name type="scientific">Neocucurbitaria cava</name>
    <dbReference type="NCBI Taxonomy" id="798079"/>
    <lineage>
        <taxon>Eukaryota</taxon>
        <taxon>Fungi</taxon>
        <taxon>Dikarya</taxon>
        <taxon>Ascomycota</taxon>
        <taxon>Pezizomycotina</taxon>
        <taxon>Dothideomycetes</taxon>
        <taxon>Pleosporomycetidae</taxon>
        <taxon>Pleosporales</taxon>
        <taxon>Pleosporineae</taxon>
        <taxon>Cucurbitariaceae</taxon>
        <taxon>Neocucurbitaria</taxon>
    </lineage>
</organism>
<gene>
    <name evidence="3" type="ORF">N0V83_008161</name>
</gene>
<proteinExistence type="predicted"/>
<keyword evidence="4" id="KW-1185">Reference proteome</keyword>
<comment type="caution">
    <text evidence="3">The sequence shown here is derived from an EMBL/GenBank/DDBJ whole genome shotgun (WGS) entry which is preliminary data.</text>
</comment>
<dbReference type="Proteomes" id="UP001140560">
    <property type="component" value="Unassembled WGS sequence"/>
</dbReference>
<sequence length="428" mass="49695">MMSTERPRHGYSMPERNRSGFAISPGDKAIVKKRPSLGKAAGRFQSRLLASLRVGRRSASDQLAPSLSSPFLGLLFRLPNELHIYILRELCVADVLSLRRTSRILNELITSNAPALVRYWVQHRMGNLHLRLYPAPRPNAADFPFLLAMRRRHIASIRLTRQLADILVGDPLEHMCPRQRQLWTSAYERMMPLVFGVGYFLDEHRRLLLDRDLGRIRPRSHIGYLICTTAGITSQERKIMKRLDPPLRLQYFYMYCFIVQVLRWKLRPSNHPGTVDKMWRGWSSQPPGAEDIAFFLLLGGIGQVAKLLACPTYSERRRYLQAYRTHLSPHTSRCWRRHWRDIGVISPALLDDIPCARIGITRLDQIWEPLIAQMMGPGRREFTEQEQLRYEELMVSKKFINEIMGYDILRGRTVDGSDSDDDDEHEHM</sequence>
<feature type="domain" description="F-box" evidence="2">
    <location>
        <begin position="72"/>
        <end position="123"/>
    </location>
</feature>
<dbReference type="EMBL" id="JAPEUY010000015">
    <property type="protein sequence ID" value="KAJ4365542.1"/>
    <property type="molecule type" value="Genomic_DNA"/>
</dbReference>
<evidence type="ECO:0000259" key="2">
    <source>
        <dbReference type="PROSITE" id="PS50181"/>
    </source>
</evidence>
<dbReference type="Pfam" id="PF00646">
    <property type="entry name" value="F-box"/>
    <property type="match status" value="1"/>
</dbReference>
<reference evidence="3" key="1">
    <citation type="submission" date="2022-10" db="EMBL/GenBank/DDBJ databases">
        <title>Tapping the CABI collections for fungal endophytes: first genome assemblies for Collariella, Neodidymelliopsis, Ascochyta clinopodiicola, Didymella pomorum, Didymosphaeria variabile, Neocosmospora piperis and Neocucurbitaria cava.</title>
        <authorList>
            <person name="Hill R."/>
        </authorList>
    </citation>
    <scope>NUCLEOTIDE SEQUENCE</scope>
    <source>
        <strain evidence="3">IMI 356814</strain>
    </source>
</reference>
<protein>
    <recommendedName>
        <fullName evidence="2">F-box domain-containing protein</fullName>
    </recommendedName>
</protein>